<keyword evidence="5 7" id="KW-0733">Signal recognition particle</keyword>
<dbReference type="InterPro" id="IPR003210">
    <property type="entry name" value="Signal_recog_particle_SRP14"/>
</dbReference>
<keyword evidence="9" id="KW-1185">Reference proteome</keyword>
<evidence type="ECO:0000256" key="1">
    <source>
        <dbReference type="ARBA" id="ARBA00004496"/>
    </source>
</evidence>
<dbReference type="AlphaFoldDB" id="A0A642UUT2"/>
<evidence type="ECO:0000256" key="6">
    <source>
        <dbReference type="ARBA" id="ARBA00023274"/>
    </source>
</evidence>
<dbReference type="SUPFAM" id="SSF54762">
    <property type="entry name" value="Signal recognition particle alu RNA binding heterodimer, SRP9/14"/>
    <property type="match status" value="1"/>
</dbReference>
<dbReference type="VEuPathDB" id="FungiDB:DIURU_001320"/>
<dbReference type="OMA" id="DKFWQDY"/>
<comment type="subunit">
    <text evidence="7">Component of a fungal signal recognition particle (SRP) complex that consists of a 7SL RNA molecule (scR1) and at least six protein subunits: SRP72, SRP68, SRP54, SEC65, SRP21 and SRP14.</text>
</comment>
<reference evidence="8 9" key="1">
    <citation type="submission" date="2019-07" db="EMBL/GenBank/DDBJ databases">
        <title>Genome assembly of two rare yeast pathogens: Diutina rugosa and Trichomonascus ciferrii.</title>
        <authorList>
            <person name="Mixao V."/>
            <person name="Saus E."/>
            <person name="Hansen A."/>
            <person name="Lass-Flor C."/>
            <person name="Gabaldon T."/>
        </authorList>
    </citation>
    <scope>NUCLEOTIDE SEQUENCE [LARGE SCALE GENOMIC DNA]</scope>
    <source>
        <strain evidence="8 9">CBS 613</strain>
    </source>
</reference>
<dbReference type="Proteomes" id="UP000449547">
    <property type="component" value="Unassembled WGS sequence"/>
</dbReference>
<protein>
    <recommendedName>
        <fullName evidence="7">Signal recognition particle subunit SRP14</fullName>
    </recommendedName>
    <alternativeName>
        <fullName evidence="7">Signal recognition particle 14 kDa protein</fullName>
    </alternativeName>
</protein>
<dbReference type="EMBL" id="SWFT01000039">
    <property type="protein sequence ID" value="KAA8905943.1"/>
    <property type="molecule type" value="Genomic_DNA"/>
</dbReference>
<dbReference type="Gene3D" id="3.30.720.10">
    <property type="entry name" value="Signal recognition particle alu RNA binding heterodimer, srp9/1"/>
    <property type="match status" value="1"/>
</dbReference>
<comment type="function">
    <text evidence="7">Component of the signal recognition particle (SRP) complex, a ribonucleoprotein complex that mediates the cotranslational targeting of secretory and membrane proteins to the endoplasmic reticulum (ER).</text>
</comment>
<dbReference type="GO" id="GO:0005786">
    <property type="term" value="C:signal recognition particle, endoplasmic reticulum targeting"/>
    <property type="evidence" value="ECO:0007669"/>
    <property type="project" value="UniProtKB-UniRule"/>
</dbReference>
<evidence type="ECO:0000256" key="5">
    <source>
        <dbReference type="ARBA" id="ARBA00023135"/>
    </source>
</evidence>
<comment type="caution">
    <text evidence="8">The sequence shown here is derived from an EMBL/GenBank/DDBJ whole genome shotgun (WGS) entry which is preliminary data.</text>
</comment>
<comment type="similarity">
    <text evidence="2 7">Belongs to the SRP14 family.</text>
</comment>
<keyword evidence="4 7" id="KW-0694">RNA-binding</keyword>
<dbReference type="OrthoDB" id="19209at2759"/>
<evidence type="ECO:0000256" key="2">
    <source>
        <dbReference type="ARBA" id="ARBA00010349"/>
    </source>
</evidence>
<gene>
    <name evidence="8" type="ORF">DIURU_001320</name>
</gene>
<evidence type="ECO:0000313" key="9">
    <source>
        <dbReference type="Proteomes" id="UP000449547"/>
    </source>
</evidence>
<evidence type="ECO:0000256" key="7">
    <source>
        <dbReference type="RuleBase" id="RU368100"/>
    </source>
</evidence>
<evidence type="ECO:0000256" key="3">
    <source>
        <dbReference type="ARBA" id="ARBA00022490"/>
    </source>
</evidence>
<evidence type="ECO:0000313" key="8">
    <source>
        <dbReference type="EMBL" id="KAA8905943.1"/>
    </source>
</evidence>
<keyword evidence="3 7" id="KW-0963">Cytoplasm</keyword>
<dbReference type="Pfam" id="PF02290">
    <property type="entry name" value="SRP14"/>
    <property type="match status" value="1"/>
</dbReference>
<evidence type="ECO:0000256" key="4">
    <source>
        <dbReference type="ARBA" id="ARBA00022884"/>
    </source>
</evidence>
<name>A0A642UUT2_DIURU</name>
<dbReference type="GO" id="GO:0008312">
    <property type="term" value="F:7S RNA binding"/>
    <property type="evidence" value="ECO:0007669"/>
    <property type="project" value="UniProtKB-UniRule"/>
</dbReference>
<dbReference type="InterPro" id="IPR009018">
    <property type="entry name" value="Signal_recog_particle_SRP9/14"/>
</dbReference>
<dbReference type="RefSeq" id="XP_034013924.1">
    <property type="nucleotide sequence ID" value="XM_034153851.1"/>
</dbReference>
<keyword evidence="6 7" id="KW-0687">Ribonucleoprotein</keyword>
<dbReference type="GO" id="GO:0006614">
    <property type="term" value="P:SRP-dependent cotranslational protein targeting to membrane"/>
    <property type="evidence" value="ECO:0007669"/>
    <property type="project" value="UniProtKB-UniRule"/>
</dbReference>
<accession>A0A642UUT2</accession>
<dbReference type="GeneID" id="54779973"/>
<dbReference type="PANTHER" id="PTHR12013">
    <property type="entry name" value="SIGNAL RECOGNITION PARTICLE 14 KD PROTEIN"/>
    <property type="match status" value="1"/>
</dbReference>
<organism evidence="8 9">
    <name type="scientific">Diutina rugosa</name>
    <name type="common">Yeast</name>
    <name type="synonym">Candida rugosa</name>
    <dbReference type="NCBI Taxonomy" id="5481"/>
    <lineage>
        <taxon>Eukaryota</taxon>
        <taxon>Fungi</taxon>
        <taxon>Dikarya</taxon>
        <taxon>Ascomycota</taxon>
        <taxon>Saccharomycotina</taxon>
        <taxon>Pichiomycetes</taxon>
        <taxon>Debaryomycetaceae</taxon>
        <taxon>Diutina</taxon>
    </lineage>
</organism>
<dbReference type="GO" id="GO:0030942">
    <property type="term" value="F:endoplasmic reticulum signal peptide binding"/>
    <property type="evidence" value="ECO:0007669"/>
    <property type="project" value="UniProtKB-UniRule"/>
</dbReference>
<comment type="subcellular location">
    <subcellularLocation>
        <location evidence="1 7">Cytoplasm</location>
    </subcellularLocation>
</comment>
<sequence length="130" mass="14624">MTRLANHEFLAEVGKLLAANDGKNSVYVTQKRLVSDVETPGHLADLPSNVVTSEMEPLAPVNVTTYPILVRVQMNGKERKDKSTKLSTVVETSQLEQFWGDYVQVLKNGMVGLRKREKKKKNKNKNKVTK</sequence>
<proteinExistence type="inferred from homology"/>